<sequence>MWAKPALPARPAPVVPPPRNPEHGPVGCYLVYEPTSGGRLIVHYSRGEVPENAVGFWCPGEGQTIQGFKFSQNAGRQELIKGIAGGDSNRRKYFGGWCQFLKMGKAKKGKVIQFFPAQSVPVDVYAFIQARNAPQLLPLEDGLVDISEYDAIAVMPRHHEFMKGVKSIAVSNFLELGNLAGASTTMS</sequence>
<accession>A0A8J9S891</accession>
<dbReference type="AlphaFoldDB" id="A0A8J9S891"/>
<dbReference type="Pfam" id="PF18590">
    <property type="entry name" value="IMP2_N"/>
    <property type="match status" value="1"/>
</dbReference>
<proteinExistence type="predicted"/>
<evidence type="ECO:0000313" key="2">
    <source>
        <dbReference type="EMBL" id="CAG9286179.1"/>
    </source>
</evidence>
<gene>
    <name evidence="2" type="ORF">PTTT1_LOCUS31481</name>
</gene>
<feature type="domain" description="Immune mapped protein 2 N-terminal" evidence="1">
    <location>
        <begin position="26"/>
        <end position="113"/>
    </location>
</feature>
<reference evidence="2" key="1">
    <citation type="submission" date="2022-02" db="EMBL/GenBank/DDBJ databases">
        <authorList>
            <person name="Giguere J D."/>
        </authorList>
    </citation>
    <scope>NUCLEOTIDE SEQUENCE</scope>
    <source>
        <strain evidence="2">CCAP 1055/1</strain>
    </source>
</reference>
<evidence type="ECO:0000259" key="1">
    <source>
        <dbReference type="Pfam" id="PF18590"/>
    </source>
</evidence>
<dbReference type="InterPro" id="IPR040955">
    <property type="entry name" value="IMP2_N"/>
</dbReference>
<name>A0A8J9S891_PHATR</name>
<organism evidence="2">
    <name type="scientific">Phaeodactylum tricornutum</name>
    <name type="common">Diatom</name>
    <dbReference type="NCBI Taxonomy" id="2850"/>
    <lineage>
        <taxon>Eukaryota</taxon>
        <taxon>Sar</taxon>
        <taxon>Stramenopiles</taxon>
        <taxon>Ochrophyta</taxon>
        <taxon>Bacillariophyta</taxon>
        <taxon>Bacillariophyceae</taxon>
        <taxon>Bacillariophycidae</taxon>
        <taxon>Naviculales</taxon>
        <taxon>Phaeodactylaceae</taxon>
        <taxon>Phaeodactylum</taxon>
    </lineage>
</organism>
<dbReference type="Proteomes" id="UP000836788">
    <property type="component" value="Chromosome 21"/>
</dbReference>
<dbReference type="EMBL" id="OU594962">
    <property type="protein sequence ID" value="CAG9286179.1"/>
    <property type="molecule type" value="Genomic_DNA"/>
</dbReference>
<protein>
    <recommendedName>
        <fullName evidence="1">Immune mapped protein 2 N-terminal domain-containing protein</fullName>
    </recommendedName>
</protein>